<dbReference type="Bgee" id="ENSMUSG00000021143">
    <property type="expression patterns" value="Expressed in gastrula and 241 other cell types or tissues"/>
</dbReference>
<name>A0A1Y7VN58_MOUSE</name>
<gene>
    <name evidence="1 2" type="primary">Pacs2</name>
</gene>
<reference evidence="1" key="5">
    <citation type="submission" date="2025-09" db="UniProtKB">
        <authorList>
            <consortium name="Ensembl"/>
        </authorList>
    </citation>
    <scope>IDENTIFICATION</scope>
    <source>
        <strain evidence="1">C57BL/6J</strain>
    </source>
</reference>
<evidence type="ECO:0000313" key="1">
    <source>
        <dbReference type="Ensembl" id="ENSMUSP00000152250.2"/>
    </source>
</evidence>
<sequence>MAERGRLGLPGAPGALNTPVPMNLFATWEVDGSSPSCVPRA</sequence>
<reference evidence="1" key="4">
    <citation type="submission" date="2025-08" db="UniProtKB">
        <authorList>
            <consortium name="Ensembl"/>
        </authorList>
    </citation>
    <scope>IDENTIFICATION</scope>
    <source>
        <strain evidence="1">C57BL/6J</strain>
    </source>
</reference>
<accession>A0A1Y7VN58</accession>
<dbReference type="Proteomes" id="UP000000589">
    <property type="component" value="Chromosome 12"/>
</dbReference>
<keyword evidence="3" id="KW-1185">Reference proteome</keyword>
<dbReference type="ProteomicsDB" id="367159"/>
<dbReference type="AGR" id="MGI:1924399"/>
<dbReference type="Ensembl" id="ENSMUST00000222406.2">
    <property type="protein sequence ID" value="ENSMUSP00000152250.2"/>
    <property type="gene ID" value="ENSMUSG00000021143.11"/>
</dbReference>
<dbReference type="GeneTree" id="ENSGT00950000183209"/>
<dbReference type="ExpressionAtlas" id="A0A1Y7VN58">
    <property type="expression patterns" value="baseline and differential"/>
</dbReference>
<evidence type="ECO:0000313" key="2">
    <source>
        <dbReference type="MGI" id="MGI:1924399"/>
    </source>
</evidence>
<evidence type="ECO:0007829" key="4">
    <source>
        <dbReference type="PubMed" id="21183079"/>
    </source>
</evidence>
<dbReference type="AlphaFoldDB" id="A0A1Y7VN58"/>
<protein>
    <submittedName>
        <fullName evidence="1">Phosphofurin acidic cluster sorting protein 2</fullName>
    </submittedName>
</protein>
<reference evidence="1 3" key="1">
    <citation type="journal article" date="2009" name="PLoS Biol.">
        <title>Lineage-specific biology revealed by a finished genome assembly of the mouse.</title>
        <authorList>
            <consortium name="Mouse Genome Sequencing Consortium"/>
            <person name="Church D.M."/>
            <person name="Goodstadt L."/>
            <person name="Hillier L.W."/>
            <person name="Zody M.C."/>
            <person name="Goldstein S."/>
            <person name="She X."/>
            <person name="Bult C.J."/>
            <person name="Agarwala R."/>
            <person name="Cherry J.L."/>
            <person name="DiCuccio M."/>
            <person name="Hlavina W."/>
            <person name="Kapustin Y."/>
            <person name="Meric P."/>
            <person name="Maglott D."/>
            <person name="Birtle Z."/>
            <person name="Marques A.C."/>
            <person name="Graves T."/>
            <person name="Zhou S."/>
            <person name="Teague B."/>
            <person name="Potamousis K."/>
            <person name="Churas C."/>
            <person name="Place M."/>
            <person name="Herschleb J."/>
            <person name="Runnheim R."/>
            <person name="Forrest D."/>
            <person name="Amos-Landgraf J."/>
            <person name="Schwartz D.C."/>
            <person name="Cheng Z."/>
            <person name="Lindblad-Toh K."/>
            <person name="Eichler E.E."/>
            <person name="Ponting C.P."/>
        </authorList>
    </citation>
    <scope>NUCLEOTIDE SEQUENCE [LARGE SCALE GENOMIC DNA]</scope>
    <source>
        <strain evidence="1 3">C57BL/6J</strain>
    </source>
</reference>
<reference evidence="1 3" key="3">
    <citation type="journal article" date="2011" name="PLoS Biol.">
        <title>Modernizing reference genome assemblies.</title>
        <authorList>
            <person name="Church D.M."/>
            <person name="Schneider V.A."/>
            <person name="Graves T."/>
            <person name="Auger K."/>
            <person name="Cunningham F."/>
            <person name="Bouk N."/>
            <person name="Chen H.C."/>
            <person name="Agarwala R."/>
            <person name="McLaren W.M."/>
            <person name="Ritchie G.R."/>
            <person name="Albracht D."/>
            <person name="Kremitzki M."/>
            <person name="Rock S."/>
            <person name="Kotkiewicz H."/>
            <person name="Kremitzki C."/>
            <person name="Wollam A."/>
            <person name="Trani L."/>
            <person name="Fulton L."/>
            <person name="Fulton R."/>
            <person name="Matthews L."/>
            <person name="Whitehead S."/>
            <person name="Chow W."/>
            <person name="Torrance J."/>
            <person name="Dunn M."/>
            <person name="Harden G."/>
            <person name="Threadgold G."/>
            <person name="Wood J."/>
            <person name="Collins J."/>
            <person name="Heath P."/>
            <person name="Griffiths G."/>
            <person name="Pelan S."/>
            <person name="Grafham D."/>
            <person name="Eichler E.E."/>
            <person name="Weinstock G."/>
            <person name="Mardis E.R."/>
            <person name="Wilson R.K."/>
            <person name="Howe K."/>
            <person name="Flicek P."/>
            <person name="Hubbard T."/>
        </authorList>
    </citation>
    <scope>NUCLEOTIDE SEQUENCE [LARGE SCALE GENOMIC DNA]</scope>
    <source>
        <strain evidence="1 3">C57BL/6J</strain>
    </source>
</reference>
<dbReference type="MGI" id="MGI:1924399">
    <property type="gene designation" value="Pacs2"/>
</dbReference>
<dbReference type="Antibodypedia" id="93">
    <property type="antibodies" value="116 antibodies from 23 providers"/>
</dbReference>
<evidence type="ECO:0000313" key="3">
    <source>
        <dbReference type="Proteomes" id="UP000000589"/>
    </source>
</evidence>
<proteinExistence type="evidence at protein level"/>
<dbReference type="VEuPathDB" id="HostDB:ENSMUSG00000021143"/>
<reference evidence="4" key="2">
    <citation type="journal article" date="2010" name="Cell">
        <title>A tissue-specific atlas of mouse protein phosphorylation and expression.</title>
        <authorList>
            <person name="Huttlin E.L."/>
            <person name="Jedrychowski M.P."/>
            <person name="Elias J.E."/>
            <person name="Goswami T."/>
            <person name="Rad R."/>
            <person name="Beausoleil S.A."/>
            <person name="Villen J."/>
            <person name="Haas W."/>
            <person name="Sowa M.E."/>
            <person name="Gygi S.P."/>
        </authorList>
    </citation>
    <scope>IDENTIFICATION BY MASS SPECTROMETRY [LARGE SCALE ANALYSIS]</scope>
</reference>
<organism evidence="1 3">
    <name type="scientific">Mus musculus</name>
    <name type="common">Mouse</name>
    <dbReference type="NCBI Taxonomy" id="10090"/>
    <lineage>
        <taxon>Eukaryota</taxon>
        <taxon>Metazoa</taxon>
        <taxon>Chordata</taxon>
        <taxon>Craniata</taxon>
        <taxon>Vertebrata</taxon>
        <taxon>Euteleostomi</taxon>
        <taxon>Mammalia</taxon>
        <taxon>Eutheria</taxon>
        <taxon>Euarchontoglires</taxon>
        <taxon>Glires</taxon>
        <taxon>Rodentia</taxon>
        <taxon>Myomorpha</taxon>
        <taxon>Muroidea</taxon>
        <taxon>Muridae</taxon>
        <taxon>Murinae</taxon>
        <taxon>Mus</taxon>
        <taxon>Mus</taxon>
    </lineage>
</organism>